<evidence type="ECO:0000313" key="5">
    <source>
        <dbReference type="EMBL" id="MFD2536223.1"/>
    </source>
</evidence>
<evidence type="ECO:0000259" key="4">
    <source>
        <dbReference type="PROSITE" id="PS01124"/>
    </source>
</evidence>
<dbReference type="SMART" id="SM00342">
    <property type="entry name" value="HTH_ARAC"/>
    <property type="match status" value="1"/>
</dbReference>
<protein>
    <submittedName>
        <fullName evidence="5">Helix-turn-helix domain-containing protein</fullName>
    </submittedName>
</protein>
<dbReference type="Pfam" id="PF12833">
    <property type="entry name" value="HTH_18"/>
    <property type="match status" value="1"/>
</dbReference>
<keyword evidence="1" id="KW-0805">Transcription regulation</keyword>
<keyword evidence="2" id="KW-0238">DNA-binding</keyword>
<organism evidence="5 6">
    <name type="scientific">Gelatiniphilus marinus</name>
    <dbReference type="NCBI Taxonomy" id="1759464"/>
    <lineage>
        <taxon>Bacteria</taxon>
        <taxon>Pseudomonadati</taxon>
        <taxon>Bacteroidota</taxon>
        <taxon>Flavobacteriia</taxon>
        <taxon>Flavobacteriales</taxon>
        <taxon>Flavobacteriaceae</taxon>
        <taxon>Gelatiniphilus</taxon>
    </lineage>
</organism>
<dbReference type="PANTHER" id="PTHR43280:SF2">
    <property type="entry name" value="HTH-TYPE TRANSCRIPTIONAL REGULATOR EXSA"/>
    <property type="match status" value="1"/>
</dbReference>
<evidence type="ECO:0000256" key="1">
    <source>
        <dbReference type="ARBA" id="ARBA00023015"/>
    </source>
</evidence>
<keyword evidence="3" id="KW-0804">Transcription</keyword>
<dbReference type="InterPro" id="IPR054015">
    <property type="entry name" value="ExsA-like_N"/>
</dbReference>
<dbReference type="PANTHER" id="PTHR43280">
    <property type="entry name" value="ARAC-FAMILY TRANSCRIPTIONAL REGULATOR"/>
    <property type="match status" value="1"/>
</dbReference>
<evidence type="ECO:0000256" key="3">
    <source>
        <dbReference type="ARBA" id="ARBA00023163"/>
    </source>
</evidence>
<dbReference type="Gene3D" id="1.10.10.60">
    <property type="entry name" value="Homeodomain-like"/>
    <property type="match status" value="2"/>
</dbReference>
<comment type="caution">
    <text evidence="5">The sequence shown here is derived from an EMBL/GenBank/DDBJ whole genome shotgun (WGS) entry which is preliminary data.</text>
</comment>
<dbReference type="PROSITE" id="PS01124">
    <property type="entry name" value="HTH_ARAC_FAMILY_2"/>
    <property type="match status" value="1"/>
</dbReference>
<dbReference type="Pfam" id="PF22200">
    <property type="entry name" value="ExsA_N"/>
    <property type="match status" value="1"/>
</dbReference>
<accession>A0ABW5JU12</accession>
<dbReference type="SUPFAM" id="SSF46689">
    <property type="entry name" value="Homeodomain-like"/>
    <property type="match status" value="2"/>
</dbReference>
<reference evidence="6" key="1">
    <citation type="journal article" date="2019" name="Int. J. Syst. Evol. Microbiol.">
        <title>The Global Catalogue of Microorganisms (GCM) 10K type strain sequencing project: providing services to taxonomists for standard genome sequencing and annotation.</title>
        <authorList>
            <consortium name="The Broad Institute Genomics Platform"/>
            <consortium name="The Broad Institute Genome Sequencing Center for Infectious Disease"/>
            <person name="Wu L."/>
            <person name="Ma J."/>
        </authorList>
    </citation>
    <scope>NUCLEOTIDE SEQUENCE [LARGE SCALE GENOMIC DNA]</scope>
    <source>
        <strain evidence="6">KCTC 42903</strain>
    </source>
</reference>
<gene>
    <name evidence="5" type="ORF">ACFSQS_14005</name>
</gene>
<evidence type="ECO:0000313" key="6">
    <source>
        <dbReference type="Proteomes" id="UP001597441"/>
    </source>
</evidence>
<keyword evidence="6" id="KW-1185">Reference proteome</keyword>
<sequence length="279" mass="32425">MAIENIPEIYIKDSKPNPDVFVYDFKMATDVIKSKVNLSMHMFSFLQVGKKQVHFADTSVAVNKNQSLLLKKGNWLWTELLDADANYFCKLLFFSEDKLLEFLNKHEDSHQANEDEIAYFVIENDSYINAYINSLSTISKAPAIFKDNLLFVKFEEIMLYLINKYGSKFKQYLQSLISKEISPFKTVIESNVYSNLKLEEIAFLCHMSLSTFKRHFINEYKVSPGKWIKDKRLKKAKETLEQGHLKPSDIYFDFGYNNLSNFSIAFKNKFGINPSDIAS</sequence>
<dbReference type="EMBL" id="JBHULK010000007">
    <property type="protein sequence ID" value="MFD2536223.1"/>
    <property type="molecule type" value="Genomic_DNA"/>
</dbReference>
<dbReference type="InterPro" id="IPR009057">
    <property type="entry name" value="Homeodomain-like_sf"/>
</dbReference>
<proteinExistence type="predicted"/>
<dbReference type="InterPro" id="IPR018060">
    <property type="entry name" value="HTH_AraC"/>
</dbReference>
<evidence type="ECO:0000256" key="2">
    <source>
        <dbReference type="ARBA" id="ARBA00023125"/>
    </source>
</evidence>
<dbReference type="Proteomes" id="UP001597441">
    <property type="component" value="Unassembled WGS sequence"/>
</dbReference>
<name>A0ABW5JU12_9FLAO</name>
<dbReference type="RefSeq" id="WP_388020253.1">
    <property type="nucleotide sequence ID" value="NZ_JBHUDT010000007.1"/>
</dbReference>
<feature type="domain" description="HTH araC/xylS-type" evidence="4">
    <location>
        <begin position="182"/>
        <end position="279"/>
    </location>
</feature>